<evidence type="ECO:0000313" key="2">
    <source>
        <dbReference type="Proteomes" id="UP000032180"/>
    </source>
</evidence>
<evidence type="ECO:0000313" key="1">
    <source>
        <dbReference type="EnsemblPlants" id="LPERR04G20080.1"/>
    </source>
</evidence>
<accession>A0A0D9W941</accession>
<name>A0A0D9W941_9ORYZ</name>
<organism evidence="1 2">
    <name type="scientific">Leersia perrieri</name>
    <dbReference type="NCBI Taxonomy" id="77586"/>
    <lineage>
        <taxon>Eukaryota</taxon>
        <taxon>Viridiplantae</taxon>
        <taxon>Streptophyta</taxon>
        <taxon>Embryophyta</taxon>
        <taxon>Tracheophyta</taxon>
        <taxon>Spermatophyta</taxon>
        <taxon>Magnoliopsida</taxon>
        <taxon>Liliopsida</taxon>
        <taxon>Poales</taxon>
        <taxon>Poaceae</taxon>
        <taxon>BOP clade</taxon>
        <taxon>Oryzoideae</taxon>
        <taxon>Oryzeae</taxon>
        <taxon>Oryzinae</taxon>
        <taxon>Leersia</taxon>
    </lineage>
</organism>
<dbReference type="AlphaFoldDB" id="A0A0D9W941"/>
<proteinExistence type="predicted"/>
<reference evidence="1 2" key="1">
    <citation type="submission" date="2012-08" db="EMBL/GenBank/DDBJ databases">
        <title>Oryza genome evolution.</title>
        <authorList>
            <person name="Wing R.A."/>
        </authorList>
    </citation>
    <scope>NUCLEOTIDE SEQUENCE</scope>
</reference>
<dbReference type="HOGENOM" id="CLU_1637849_0_0_1"/>
<reference evidence="1" key="3">
    <citation type="submission" date="2015-04" db="UniProtKB">
        <authorList>
            <consortium name="EnsemblPlants"/>
        </authorList>
    </citation>
    <scope>IDENTIFICATION</scope>
</reference>
<dbReference type="EnsemblPlants" id="LPERR04G20080.1">
    <property type="protein sequence ID" value="LPERR04G20080.1"/>
    <property type="gene ID" value="LPERR04G20080"/>
</dbReference>
<dbReference type="Gramene" id="LPERR04G20080.1">
    <property type="protein sequence ID" value="LPERR04G20080.1"/>
    <property type="gene ID" value="LPERR04G20080"/>
</dbReference>
<keyword evidence="2" id="KW-1185">Reference proteome</keyword>
<sequence>MTKSEHRCWHETFVPSTTMFTFGHGVGSGGDDSRTMPVRVPWQSHQNKRACKWVCSEPLISGGQRGHGAHMRHLQADLYLVMDDWEEGYGIYRVDVDTFDPDAEFDSDSEAECEARPRDLGGVPSGRKFSAAVPHISACTTPPTIMPRVRFHTISNRTCPSP</sequence>
<dbReference type="Proteomes" id="UP000032180">
    <property type="component" value="Chromosome 4"/>
</dbReference>
<reference evidence="2" key="2">
    <citation type="submission" date="2013-12" db="EMBL/GenBank/DDBJ databases">
        <authorList>
            <person name="Yu Y."/>
            <person name="Lee S."/>
            <person name="de Baynast K."/>
            <person name="Wissotski M."/>
            <person name="Liu L."/>
            <person name="Talag J."/>
            <person name="Goicoechea J."/>
            <person name="Angelova A."/>
            <person name="Jetty R."/>
            <person name="Kudrna D."/>
            <person name="Golser W."/>
            <person name="Rivera L."/>
            <person name="Zhang J."/>
            <person name="Wing R."/>
        </authorList>
    </citation>
    <scope>NUCLEOTIDE SEQUENCE</scope>
</reference>
<protein>
    <submittedName>
        <fullName evidence="1">Uncharacterized protein</fullName>
    </submittedName>
</protein>